<dbReference type="Pfam" id="PF01497">
    <property type="entry name" value="Peripla_BP_2"/>
    <property type="match status" value="1"/>
</dbReference>
<dbReference type="SUPFAM" id="SSF53807">
    <property type="entry name" value="Helical backbone' metal receptor"/>
    <property type="match status" value="1"/>
</dbReference>
<evidence type="ECO:0000256" key="2">
    <source>
        <dbReference type="SAM" id="MobiDB-lite"/>
    </source>
</evidence>
<organism evidence="4 5">
    <name type="scientific">Anaerobacterium chartisolvens</name>
    <dbReference type="NCBI Taxonomy" id="1297424"/>
    <lineage>
        <taxon>Bacteria</taxon>
        <taxon>Bacillati</taxon>
        <taxon>Bacillota</taxon>
        <taxon>Clostridia</taxon>
        <taxon>Eubacteriales</taxon>
        <taxon>Oscillospiraceae</taxon>
        <taxon>Anaerobacterium</taxon>
    </lineage>
</organism>
<dbReference type="Gene3D" id="3.40.50.1980">
    <property type="entry name" value="Nitrogenase molybdenum iron protein domain"/>
    <property type="match status" value="2"/>
</dbReference>
<comment type="caution">
    <text evidence="4">The sequence shown here is derived from an EMBL/GenBank/DDBJ whole genome shotgun (WGS) entry which is preliminary data.</text>
</comment>
<proteinExistence type="inferred from homology"/>
<dbReference type="InterPro" id="IPR050902">
    <property type="entry name" value="ABC_Transporter_SBP"/>
</dbReference>
<dbReference type="InterPro" id="IPR002491">
    <property type="entry name" value="ABC_transptr_periplasmic_BD"/>
</dbReference>
<dbReference type="PROSITE" id="PS51257">
    <property type="entry name" value="PROKAR_LIPOPROTEIN"/>
    <property type="match status" value="1"/>
</dbReference>
<feature type="region of interest" description="Disordered" evidence="2">
    <location>
        <begin position="41"/>
        <end position="61"/>
    </location>
</feature>
<protein>
    <submittedName>
        <fullName evidence="4">Iron complex transport system substrate-binding protein</fullName>
    </submittedName>
</protein>
<comment type="similarity">
    <text evidence="1">Belongs to the bacterial solute-binding protein 8 family.</text>
</comment>
<dbReference type="GO" id="GO:0071281">
    <property type="term" value="P:cellular response to iron ion"/>
    <property type="evidence" value="ECO:0007669"/>
    <property type="project" value="TreeGrafter"/>
</dbReference>
<dbReference type="PANTHER" id="PTHR30535:SF34">
    <property type="entry name" value="MOLYBDATE-BINDING PROTEIN MOLA"/>
    <property type="match status" value="1"/>
</dbReference>
<evidence type="ECO:0000313" key="4">
    <source>
        <dbReference type="EMBL" id="RCX21074.1"/>
    </source>
</evidence>
<dbReference type="Gene3D" id="1.20.58.2180">
    <property type="match status" value="1"/>
</dbReference>
<evidence type="ECO:0000259" key="3">
    <source>
        <dbReference type="PROSITE" id="PS50983"/>
    </source>
</evidence>
<dbReference type="PROSITE" id="PS50983">
    <property type="entry name" value="FE_B12_PBP"/>
    <property type="match status" value="1"/>
</dbReference>
<keyword evidence="5" id="KW-1185">Reference proteome</keyword>
<dbReference type="Proteomes" id="UP000253034">
    <property type="component" value="Unassembled WGS sequence"/>
</dbReference>
<dbReference type="AlphaFoldDB" id="A0A369BN23"/>
<sequence length="392" mass="43239">MSFKKYTSYIYTGKMLAVFMIICISILSACSSGKQSNMPASSQEAKAAATQGEASGSLPKTREITDMAGRKVIIPSEVNKVYSSSAIGTVTMYTLAPEKLAGWNFALVPGEKKYIDKKYHDIPALGAWSGKKGAANVEEIIRLKPDFILSMGNVDDTQVSAANAIQDQTGIPVVMLDGPLTGMDKAYELLGEYIGEQERAKELGSYCKQAIAETKAMIDKIPEDKMRRVYYAEGPKGLQTDPSGSFHTEVLDFVRGINVADILAQKGTGMSNVSMEQVLSWNPDIILVSVDKEGDLSQGGFYSEVFNDPSWAQIKAVKDKKIYEVPAYPFNWFDRPPSVSRVLGVKWLAGLIYPEYVPLDIEKEVKEFYSLFYNKSLSDSEVSELLQRARAK</sequence>
<reference evidence="4 5" key="1">
    <citation type="submission" date="2018-07" db="EMBL/GenBank/DDBJ databases">
        <title>Genomic Encyclopedia of Type Strains, Phase IV (KMG-IV): sequencing the most valuable type-strain genomes for metagenomic binning, comparative biology and taxonomic classification.</title>
        <authorList>
            <person name="Goeker M."/>
        </authorList>
    </citation>
    <scope>NUCLEOTIDE SEQUENCE [LARGE SCALE GENOMIC DNA]</scope>
    <source>
        <strain evidence="4 5">DSM 27016</strain>
    </source>
</reference>
<evidence type="ECO:0000256" key="1">
    <source>
        <dbReference type="ARBA" id="ARBA00008814"/>
    </source>
</evidence>
<name>A0A369BN23_9FIRM</name>
<dbReference type="RefSeq" id="WP_207659089.1">
    <property type="nucleotide sequence ID" value="NZ_QPJT01000001.1"/>
</dbReference>
<dbReference type="PANTHER" id="PTHR30535">
    <property type="entry name" value="VITAMIN B12-BINDING PROTEIN"/>
    <property type="match status" value="1"/>
</dbReference>
<evidence type="ECO:0000313" key="5">
    <source>
        <dbReference type="Proteomes" id="UP000253034"/>
    </source>
</evidence>
<gene>
    <name evidence="4" type="ORF">DFR58_101284</name>
</gene>
<accession>A0A369BN23</accession>
<feature type="domain" description="Fe/B12 periplasmic-binding" evidence="3">
    <location>
        <begin position="80"/>
        <end position="356"/>
    </location>
</feature>
<dbReference type="EMBL" id="QPJT01000001">
    <property type="protein sequence ID" value="RCX21074.1"/>
    <property type="molecule type" value="Genomic_DNA"/>
</dbReference>